<dbReference type="InterPro" id="IPR006034">
    <property type="entry name" value="Asparaginase/glutaminase-like"/>
</dbReference>
<accession>A0A1W6NWV4</accession>
<evidence type="ECO:0000256" key="1">
    <source>
        <dbReference type="PIRSR" id="PIRSR001220-1"/>
    </source>
</evidence>
<organism evidence="4 5">
    <name type="scientific">Ketogulonicigenium robustum</name>
    <dbReference type="NCBI Taxonomy" id="92947"/>
    <lineage>
        <taxon>Bacteria</taxon>
        <taxon>Pseudomonadati</taxon>
        <taxon>Pseudomonadota</taxon>
        <taxon>Alphaproteobacteria</taxon>
        <taxon>Rhodobacterales</taxon>
        <taxon>Roseobacteraceae</taxon>
        <taxon>Ketogulonicigenium</taxon>
    </lineage>
</organism>
<dbReference type="InterPro" id="IPR040919">
    <property type="entry name" value="Asparaginase_C"/>
</dbReference>
<feature type="active site" description="O-isoaspartyl threonine intermediate" evidence="1">
    <location>
        <position position="9"/>
    </location>
</feature>
<dbReference type="STRING" id="92947.BVG79_00356"/>
<dbReference type="GO" id="GO:0004067">
    <property type="term" value="F:asparaginase activity"/>
    <property type="evidence" value="ECO:0007669"/>
    <property type="project" value="UniProtKB-UniRule"/>
</dbReference>
<name>A0A1W6NWV4_9RHOB</name>
<dbReference type="InterPro" id="IPR036152">
    <property type="entry name" value="Asp/glu_Ase-like_sf"/>
</dbReference>
<sequence length="270" mass="27776">MLLIHTGGTIGMVPSLEGLMPGAGIVEAAVGKRARVVSFEPLLDSADVGPVHWNQLLDLIEAENGPVIITHGTDTMAFTGAALAQALAGWPHAVVLTGAMHPLGLQLDAEVNLELALAAEPGPGVWLAFAGQVMPADRLIKTDSQSDAAFRAGAPSDDVVPAWEKRRFAEKRLAVLTLSPGLPPDMVAAALGQLDAAVLRVFGAGTIPTNPALEAVLQAAGIPMRAVSSCENGGLTKGAYAAGAALWRVGVQNGGQETVEAALVNLWLQL</sequence>
<dbReference type="OrthoDB" id="9788068at2"/>
<dbReference type="KEGG" id="kro:BVG79_00356"/>
<dbReference type="PIRSF" id="PIRSF500176">
    <property type="entry name" value="L_ASNase"/>
    <property type="match status" value="1"/>
</dbReference>
<dbReference type="Pfam" id="PF00710">
    <property type="entry name" value="Asparaginase"/>
    <property type="match status" value="1"/>
</dbReference>
<dbReference type="PANTHER" id="PTHR11707">
    <property type="entry name" value="L-ASPARAGINASE"/>
    <property type="match status" value="1"/>
</dbReference>
<dbReference type="RefSeq" id="WP_085785386.1">
    <property type="nucleotide sequence ID" value="NZ_CP019937.1"/>
</dbReference>
<dbReference type="SFLD" id="SFLDS00057">
    <property type="entry name" value="Glutaminase/Asparaginase"/>
    <property type="match status" value="1"/>
</dbReference>
<dbReference type="PRINTS" id="PR00139">
    <property type="entry name" value="ASNGLNASE"/>
</dbReference>
<dbReference type="EMBL" id="CP019937">
    <property type="protein sequence ID" value="ARO13712.1"/>
    <property type="molecule type" value="Genomic_DNA"/>
</dbReference>
<dbReference type="InterPro" id="IPR037152">
    <property type="entry name" value="L-asparaginase_N_sf"/>
</dbReference>
<dbReference type="Pfam" id="PF17763">
    <property type="entry name" value="Asparaginase_C"/>
    <property type="match status" value="1"/>
</dbReference>
<dbReference type="Gene3D" id="3.40.50.1170">
    <property type="entry name" value="L-asparaginase, N-terminal domain"/>
    <property type="match status" value="1"/>
</dbReference>
<feature type="domain" description="Asparaginase/glutaminase C-terminal" evidence="3">
    <location>
        <begin position="173"/>
        <end position="268"/>
    </location>
</feature>
<feature type="domain" description="L-asparaginase N-terminal" evidence="2">
    <location>
        <begin position="2"/>
        <end position="152"/>
    </location>
</feature>
<dbReference type="SMART" id="SM00870">
    <property type="entry name" value="Asparaginase"/>
    <property type="match status" value="1"/>
</dbReference>
<evidence type="ECO:0000313" key="5">
    <source>
        <dbReference type="Proteomes" id="UP000242447"/>
    </source>
</evidence>
<protein>
    <submittedName>
        <fullName evidence="4">L-asparaginase</fullName>
        <ecNumber evidence="4">3.5.1.1</ecNumber>
    </submittedName>
</protein>
<dbReference type="SUPFAM" id="SSF53774">
    <property type="entry name" value="Glutaminase/Asparaginase"/>
    <property type="match status" value="1"/>
</dbReference>
<dbReference type="Proteomes" id="UP000242447">
    <property type="component" value="Chromosome"/>
</dbReference>
<evidence type="ECO:0000259" key="2">
    <source>
        <dbReference type="Pfam" id="PF00710"/>
    </source>
</evidence>
<reference evidence="4 5" key="1">
    <citation type="submission" date="2017-02" db="EMBL/GenBank/DDBJ databases">
        <title>Ketogulonicigenium robustum SPU B003 Genome sequencing and assembly.</title>
        <authorList>
            <person name="Li Y."/>
            <person name="Liu L."/>
            <person name="Wang C."/>
            <person name="Zhang M."/>
            <person name="Zhang T."/>
            <person name="Zhang Y."/>
        </authorList>
    </citation>
    <scope>NUCLEOTIDE SEQUENCE [LARGE SCALE GENOMIC DNA]</scope>
    <source>
        <strain evidence="4 5">SPU_B003</strain>
    </source>
</reference>
<dbReference type="Gene3D" id="3.40.50.40">
    <property type="match status" value="1"/>
</dbReference>
<dbReference type="AlphaFoldDB" id="A0A1W6NWV4"/>
<dbReference type="PANTHER" id="PTHR11707:SF28">
    <property type="entry name" value="60 KDA LYSOPHOSPHOLIPASE"/>
    <property type="match status" value="1"/>
</dbReference>
<evidence type="ECO:0000259" key="3">
    <source>
        <dbReference type="Pfam" id="PF17763"/>
    </source>
</evidence>
<evidence type="ECO:0000313" key="4">
    <source>
        <dbReference type="EMBL" id="ARO13712.1"/>
    </source>
</evidence>
<keyword evidence="4" id="KW-0378">Hydrolase</keyword>
<dbReference type="InterPro" id="IPR027474">
    <property type="entry name" value="L-asparaginase_N"/>
</dbReference>
<dbReference type="InterPro" id="IPR027473">
    <property type="entry name" value="L-asparaginase_C"/>
</dbReference>
<dbReference type="EC" id="3.5.1.1" evidence="4"/>
<gene>
    <name evidence="4" type="primary">ansA</name>
    <name evidence="4" type="ORF">BVG79_00356</name>
</gene>
<dbReference type="PIRSF" id="PIRSF001220">
    <property type="entry name" value="L-ASNase_gatD"/>
    <property type="match status" value="1"/>
</dbReference>
<proteinExistence type="predicted"/>
<dbReference type="PROSITE" id="PS51732">
    <property type="entry name" value="ASN_GLN_ASE_3"/>
    <property type="match status" value="1"/>
</dbReference>
<keyword evidence="5" id="KW-1185">Reference proteome</keyword>